<accession>H1Y273</accession>
<dbReference type="RefSeq" id="WP_008506891.1">
    <property type="nucleotide sequence ID" value="NZ_CM001403.1"/>
</dbReference>
<evidence type="ECO:0000313" key="2">
    <source>
        <dbReference type="EMBL" id="EHQ26730.1"/>
    </source>
</evidence>
<dbReference type="InterPro" id="IPR008969">
    <property type="entry name" value="CarboxyPept-like_regulatory"/>
</dbReference>
<dbReference type="eggNOG" id="COG1629">
    <property type="taxonomic scope" value="Bacteria"/>
</dbReference>
<dbReference type="Proteomes" id="UP000002774">
    <property type="component" value="Chromosome"/>
</dbReference>
<evidence type="ECO:0000256" key="1">
    <source>
        <dbReference type="SAM" id="SignalP"/>
    </source>
</evidence>
<evidence type="ECO:0008006" key="4">
    <source>
        <dbReference type="Google" id="ProtNLM"/>
    </source>
</evidence>
<dbReference type="Gene3D" id="2.60.40.1930">
    <property type="match status" value="1"/>
</dbReference>
<organism evidence="2 3">
    <name type="scientific">Mucilaginibacter paludis DSM 18603</name>
    <dbReference type="NCBI Taxonomy" id="714943"/>
    <lineage>
        <taxon>Bacteria</taxon>
        <taxon>Pseudomonadati</taxon>
        <taxon>Bacteroidota</taxon>
        <taxon>Sphingobacteriia</taxon>
        <taxon>Sphingobacteriales</taxon>
        <taxon>Sphingobacteriaceae</taxon>
        <taxon>Mucilaginibacter</taxon>
    </lineage>
</organism>
<dbReference type="HOGENOM" id="CLU_013214_1_0_10"/>
<keyword evidence="1" id="KW-0732">Signal</keyword>
<name>H1Y273_9SPHI</name>
<feature type="signal peptide" evidence="1">
    <location>
        <begin position="1"/>
        <end position="23"/>
    </location>
</feature>
<protein>
    <recommendedName>
        <fullName evidence="4">TonB-dependent receptor plug</fullName>
    </recommendedName>
</protein>
<evidence type="ECO:0000313" key="3">
    <source>
        <dbReference type="Proteomes" id="UP000002774"/>
    </source>
</evidence>
<dbReference type="STRING" id="714943.Mucpa_2616"/>
<dbReference type="AlphaFoldDB" id="H1Y273"/>
<sequence length="941" mass="105219">MFTKSLLFRFFVFFSLVCTGAMAQAPVSGINSLISKISTYNAAMPTEKVFMHFDKPYYSTTDTLWFKVYLTTEAINYSPLSSRLYVELLNDSSAVIKRFVFPVGVGLTWGSIPLDASYVHEGTYTIRAYTNWMRNFGDDYFFKQTFYINNQGENTWLVNVHPTLVSSGGKDDVKLSLKFAGLDDKAAGMRDMQLKVVNGKKVLLRNTAQTAADGTMNVDFNLPAQTALKNLNLVAQDKLDKSRKAMIPIMVNRPQDVDIQFMPESGQFVTGIPAHIGFKAIGEEGKGISVSGTVYDNDHNEIAAINTLRYGIGTIDITAQPGKLYTAEINLPGGFKKTAPLPVPEKTGIVLRVRNAIDRDTLSVSVYNTTDQTANKYYLLAMARGVVCYGATIAFNNNYFSTRIPKNLFPTGTVHFILLNQAQQPINERLTFVNRNDNLKIELKTDAQSFASRDSIPVHITVKDEEGKPVIGSFSMAVTDDNQVKPESASDDNILSHLLLASDLKGYVEDPTYYFQQNEQAWKALDALLLTQGWVGYDLKKINQPVKPAFDAETEFMVKGTVTNLFNKPVSNSNVMLLSKGTQNFFMDTTTNKEGKFVFKRFPRIDKATFIISARNAKGKVVNGGISVDEKNQLPVSAGPPMLLNPWNVNTDTTVLNYVKANKNYHTSLDKALYGTTGRLLRGVDIKDRAVIKNSQNLNGAGESDQTLTEDVLVNAGRVSLLDVLSSKIKNFHSSFHKDSAKNMNLEYFIKDKRVRFVFDGVDLDRFYEPFGGQPNEHYEYQKQYLDYISAEDILGVEVIYSNNGRYNVVNLTNTDDLLAATPTGPRGSDFAYLEITTRAGNGPFIQRANGIYLYKPLPLAEYKQFYRPRYPVKDNLKNFADLRSTIHWEPNVVTDKNGTSTVSFYAADKPTHYTIMFEGSDMRGRVGYQTKQITIGANTH</sequence>
<gene>
    <name evidence="2" type="ORF">Mucpa_2616</name>
</gene>
<dbReference type="eggNOG" id="COG2373">
    <property type="taxonomic scope" value="Bacteria"/>
</dbReference>
<reference evidence="2" key="1">
    <citation type="submission" date="2011-09" db="EMBL/GenBank/DDBJ databases">
        <title>The permanent draft genome of Mucilaginibacter paludis DSM 18603.</title>
        <authorList>
            <consortium name="US DOE Joint Genome Institute (JGI-PGF)"/>
            <person name="Lucas S."/>
            <person name="Han J."/>
            <person name="Lapidus A."/>
            <person name="Bruce D."/>
            <person name="Goodwin L."/>
            <person name="Pitluck S."/>
            <person name="Peters L."/>
            <person name="Kyrpides N."/>
            <person name="Mavromatis K."/>
            <person name="Ivanova N."/>
            <person name="Mikhailova N."/>
            <person name="Held B."/>
            <person name="Detter J.C."/>
            <person name="Tapia R."/>
            <person name="Han C."/>
            <person name="Land M."/>
            <person name="Hauser L."/>
            <person name="Markowitz V."/>
            <person name="Cheng J.-F."/>
            <person name="Hugenholtz P."/>
            <person name="Woyke T."/>
            <person name="Wu D."/>
            <person name="Tindall B."/>
            <person name="Brambilla E."/>
            <person name="Klenk H.-P."/>
            <person name="Eisen J.A."/>
        </authorList>
    </citation>
    <scope>NUCLEOTIDE SEQUENCE [LARGE SCALE GENOMIC DNA]</scope>
    <source>
        <strain evidence="2">DSM 18603</strain>
    </source>
</reference>
<keyword evidence="3" id="KW-1185">Reference proteome</keyword>
<dbReference type="SUPFAM" id="SSF49464">
    <property type="entry name" value="Carboxypeptidase regulatory domain-like"/>
    <property type="match status" value="1"/>
</dbReference>
<proteinExistence type="predicted"/>
<dbReference type="EMBL" id="CM001403">
    <property type="protein sequence ID" value="EHQ26730.1"/>
    <property type="molecule type" value="Genomic_DNA"/>
</dbReference>
<feature type="chain" id="PRO_5003557372" description="TonB-dependent receptor plug" evidence="1">
    <location>
        <begin position="24"/>
        <end position="941"/>
    </location>
</feature>